<keyword evidence="1" id="KW-0479">Metal-binding</keyword>
<evidence type="ECO:0000313" key="6">
    <source>
        <dbReference type="EMBL" id="CAG7565368.1"/>
    </source>
</evidence>
<evidence type="ECO:0000256" key="1">
    <source>
        <dbReference type="ARBA" id="ARBA00022723"/>
    </source>
</evidence>
<organism evidence="6 7">
    <name type="scientific">Fusarium equiseti</name>
    <name type="common">Fusarium scirpi</name>
    <dbReference type="NCBI Taxonomy" id="61235"/>
    <lineage>
        <taxon>Eukaryota</taxon>
        <taxon>Fungi</taxon>
        <taxon>Dikarya</taxon>
        <taxon>Ascomycota</taxon>
        <taxon>Pezizomycotina</taxon>
        <taxon>Sordariomycetes</taxon>
        <taxon>Hypocreomycetidae</taxon>
        <taxon>Hypocreales</taxon>
        <taxon>Nectriaceae</taxon>
        <taxon>Fusarium</taxon>
        <taxon>Fusarium incarnatum-equiseti species complex</taxon>
    </lineage>
</organism>
<keyword evidence="2 4" id="KW-0863">Zinc-finger</keyword>
<sequence>MTTSSLPCANCNADGTNCRNLGRPSCKKCRLVVYCGPDCQKAHWPTHKVHCNSVLNKATWTPDWVLQDRTPAFIGGGIGVSFGVKKFLWGNVPALDVLKLSSNEGDHYQGQLSLLFAASGDLRNLLTTMAQLPSSYKQQISIIMDDRDLDIVARNVVMLLIALTAEKHDDTIDCMLHVWYSAFVRESDLQLLNLRVRPLIEGNLELIIAIDRFFSFLLLIVSPDIDFDKTACCSHLGLRAVDFNTQTHIYGKMYYYVRGVLEAFLGGRTVIETSNTNLKHVSNISDAGYLGFHKAVGIMSPLLRSPSVNSHATLITLFMNVVDENLTNQDRMAEAKVGSPSTKRLLQFIPPDHSPTSRYDPGVIMFSFARDSVTAYDSIFNRVAKQFGFSDFPEYMGVVAKDKHTVVEKWPFRLRLGPKQKGAKEEFDMMMRGGPSGKER</sequence>
<dbReference type="Proteomes" id="UP000693738">
    <property type="component" value="Unassembled WGS sequence"/>
</dbReference>
<evidence type="ECO:0000256" key="2">
    <source>
        <dbReference type="ARBA" id="ARBA00022771"/>
    </source>
</evidence>
<protein>
    <recommendedName>
        <fullName evidence="5">MYND-type domain-containing protein</fullName>
    </recommendedName>
</protein>
<dbReference type="PROSITE" id="PS01360">
    <property type="entry name" value="ZF_MYND_1"/>
    <property type="match status" value="1"/>
</dbReference>
<gene>
    <name evidence="6" type="ORF">FEQUK3_LOCUS11071</name>
</gene>
<evidence type="ECO:0000256" key="3">
    <source>
        <dbReference type="ARBA" id="ARBA00022833"/>
    </source>
</evidence>
<proteinExistence type="predicted"/>
<dbReference type="Pfam" id="PF14737">
    <property type="entry name" value="DUF4470"/>
    <property type="match status" value="1"/>
</dbReference>
<name>A0A8J2IVX7_FUSEQ</name>
<reference evidence="6" key="1">
    <citation type="submission" date="2021-05" db="EMBL/GenBank/DDBJ databases">
        <authorList>
            <person name="Khan N."/>
        </authorList>
    </citation>
    <scope>NUCLEOTIDE SEQUENCE</scope>
</reference>
<comment type="caution">
    <text evidence="6">The sequence shown here is derived from an EMBL/GenBank/DDBJ whole genome shotgun (WGS) entry which is preliminary data.</text>
</comment>
<evidence type="ECO:0000259" key="5">
    <source>
        <dbReference type="PROSITE" id="PS50865"/>
    </source>
</evidence>
<dbReference type="GO" id="GO:0008270">
    <property type="term" value="F:zinc ion binding"/>
    <property type="evidence" value="ECO:0007669"/>
    <property type="project" value="UniProtKB-KW"/>
</dbReference>
<keyword evidence="3" id="KW-0862">Zinc</keyword>
<dbReference type="Pfam" id="PF01753">
    <property type="entry name" value="zf-MYND"/>
    <property type="match status" value="1"/>
</dbReference>
<dbReference type="AlphaFoldDB" id="A0A8J2IVX7"/>
<dbReference type="PROSITE" id="PS50865">
    <property type="entry name" value="ZF_MYND_2"/>
    <property type="match status" value="1"/>
</dbReference>
<dbReference type="EMBL" id="CAJSTJ010000182">
    <property type="protein sequence ID" value="CAG7565368.1"/>
    <property type="molecule type" value="Genomic_DNA"/>
</dbReference>
<dbReference type="InterPro" id="IPR002893">
    <property type="entry name" value="Znf_MYND"/>
</dbReference>
<accession>A0A8J2IVX7</accession>
<feature type="domain" description="MYND-type" evidence="5">
    <location>
        <begin position="8"/>
        <end position="51"/>
    </location>
</feature>
<evidence type="ECO:0000256" key="4">
    <source>
        <dbReference type="PROSITE-ProRule" id="PRU00134"/>
    </source>
</evidence>
<dbReference type="InterPro" id="IPR027974">
    <property type="entry name" value="DUF4470"/>
</dbReference>
<evidence type="ECO:0000313" key="7">
    <source>
        <dbReference type="Proteomes" id="UP000693738"/>
    </source>
</evidence>